<organism evidence="1 2">
    <name type="scientific">Nocardiopsis alba</name>
    <dbReference type="NCBI Taxonomy" id="53437"/>
    <lineage>
        <taxon>Bacteria</taxon>
        <taxon>Bacillati</taxon>
        <taxon>Actinomycetota</taxon>
        <taxon>Actinomycetes</taxon>
        <taxon>Streptosporangiales</taxon>
        <taxon>Nocardiopsidaceae</taxon>
        <taxon>Nocardiopsis</taxon>
    </lineage>
</organism>
<dbReference type="Pfam" id="PF20117">
    <property type="entry name" value="DUF6507"/>
    <property type="match status" value="1"/>
</dbReference>
<evidence type="ECO:0000313" key="1">
    <source>
        <dbReference type="EMBL" id="MYR33123.1"/>
    </source>
</evidence>
<gene>
    <name evidence="1" type="ORF">GTW20_12835</name>
</gene>
<accession>A0A7K2IT77</accession>
<reference evidence="1 2" key="1">
    <citation type="journal article" date="2019" name="Nat. Commun.">
        <title>The antimicrobial potential of Streptomyces from insect microbiomes.</title>
        <authorList>
            <person name="Chevrette M.G."/>
            <person name="Carlson C.M."/>
            <person name="Ortega H.E."/>
            <person name="Thomas C."/>
            <person name="Ananiev G.E."/>
            <person name="Barns K.J."/>
            <person name="Book A.J."/>
            <person name="Cagnazzo J."/>
            <person name="Carlos C."/>
            <person name="Flanigan W."/>
            <person name="Grubbs K.J."/>
            <person name="Horn H.A."/>
            <person name="Hoffmann F.M."/>
            <person name="Klassen J.L."/>
            <person name="Knack J.J."/>
            <person name="Lewin G.R."/>
            <person name="McDonald B.R."/>
            <person name="Muller L."/>
            <person name="Melo W.G.P."/>
            <person name="Pinto-Tomas A.A."/>
            <person name="Schmitz A."/>
            <person name="Wendt-Pienkowski E."/>
            <person name="Wildman S."/>
            <person name="Zhao M."/>
            <person name="Zhang F."/>
            <person name="Bugni T.S."/>
            <person name="Andes D.R."/>
            <person name="Pupo M.T."/>
            <person name="Currie C.R."/>
        </authorList>
    </citation>
    <scope>NUCLEOTIDE SEQUENCE [LARGE SCALE GENOMIC DNA]</scope>
    <source>
        <strain evidence="1 2">SID5840</strain>
    </source>
</reference>
<dbReference type="Proteomes" id="UP000467124">
    <property type="component" value="Unassembled WGS sequence"/>
</dbReference>
<dbReference type="RefSeq" id="WP_161111050.1">
    <property type="nucleotide sequence ID" value="NZ_JBEYGF010000003.1"/>
</dbReference>
<sequence length="113" mass="11775">MSQWNIQPEAVGGVLQTVVGHFGEEGSGEGFVGIFDKLQDNLEQAGEASADDAVNMALMEFAGHYFGILGDMASLTMSAVSGAGEATTHYVNGNLQMAEEAQENAGVIPDPEP</sequence>
<protein>
    <recommendedName>
        <fullName evidence="3">ESX-1 secretion-associated protein</fullName>
    </recommendedName>
</protein>
<dbReference type="AlphaFoldDB" id="A0A7K2IT77"/>
<evidence type="ECO:0008006" key="3">
    <source>
        <dbReference type="Google" id="ProtNLM"/>
    </source>
</evidence>
<name>A0A7K2IT77_9ACTN</name>
<dbReference type="EMBL" id="WWHY01000001">
    <property type="protein sequence ID" value="MYR33123.1"/>
    <property type="molecule type" value="Genomic_DNA"/>
</dbReference>
<comment type="caution">
    <text evidence="1">The sequence shown here is derived from an EMBL/GenBank/DDBJ whole genome shotgun (WGS) entry which is preliminary data.</text>
</comment>
<dbReference type="InterPro" id="IPR045436">
    <property type="entry name" value="DUF6507"/>
</dbReference>
<evidence type="ECO:0000313" key="2">
    <source>
        <dbReference type="Proteomes" id="UP000467124"/>
    </source>
</evidence>
<proteinExistence type="predicted"/>